<feature type="region of interest" description="Disordered" evidence="2">
    <location>
        <begin position="166"/>
        <end position="187"/>
    </location>
</feature>
<dbReference type="OrthoDB" id="3799295at2"/>
<dbReference type="AlphaFoldDB" id="A0A3G1KPP1"/>
<dbReference type="GO" id="GO:0000272">
    <property type="term" value="P:polysaccharide catabolic process"/>
    <property type="evidence" value="ECO:0007669"/>
    <property type="project" value="InterPro"/>
</dbReference>
<gene>
    <name evidence="5" type="ORF">DCMF_06070</name>
</gene>
<evidence type="ECO:0000256" key="1">
    <source>
        <dbReference type="ARBA" id="ARBA00022737"/>
    </source>
</evidence>
<evidence type="ECO:0000313" key="5">
    <source>
        <dbReference type="EMBL" id="ATW24406.1"/>
    </source>
</evidence>
<dbReference type="RefSeq" id="WP_148133597.1">
    <property type="nucleotide sequence ID" value="NZ_CP017634.1"/>
</dbReference>
<proteinExistence type="predicted"/>
<feature type="chain" id="PRO_5018038438" description="SLH domain-containing protein" evidence="3">
    <location>
        <begin position="28"/>
        <end position="496"/>
    </location>
</feature>
<evidence type="ECO:0000256" key="3">
    <source>
        <dbReference type="SAM" id="SignalP"/>
    </source>
</evidence>
<name>A0A3G1KPP1_FORW1</name>
<dbReference type="Proteomes" id="UP000323521">
    <property type="component" value="Chromosome"/>
</dbReference>
<feature type="compositionally biased region" description="Gly residues" evidence="2">
    <location>
        <begin position="172"/>
        <end position="182"/>
    </location>
</feature>
<keyword evidence="1" id="KW-0677">Repeat</keyword>
<evidence type="ECO:0000256" key="2">
    <source>
        <dbReference type="SAM" id="MobiDB-lite"/>
    </source>
</evidence>
<protein>
    <recommendedName>
        <fullName evidence="4">SLH domain-containing protein</fullName>
    </recommendedName>
</protein>
<evidence type="ECO:0000313" key="6">
    <source>
        <dbReference type="Proteomes" id="UP000323521"/>
    </source>
</evidence>
<dbReference type="CDD" id="cd08548">
    <property type="entry name" value="Type_I_cohesin_like"/>
    <property type="match status" value="1"/>
</dbReference>
<feature type="domain" description="SLH" evidence="4">
    <location>
        <begin position="322"/>
        <end position="385"/>
    </location>
</feature>
<dbReference type="InterPro" id="IPR001119">
    <property type="entry name" value="SLH_dom"/>
</dbReference>
<dbReference type="PROSITE" id="PS51272">
    <property type="entry name" value="SLH"/>
    <property type="match status" value="2"/>
</dbReference>
<evidence type="ECO:0000259" key="4">
    <source>
        <dbReference type="PROSITE" id="PS51272"/>
    </source>
</evidence>
<organism evidence="5 6">
    <name type="scientific">Formimonas warabiya</name>
    <dbReference type="NCBI Taxonomy" id="1761012"/>
    <lineage>
        <taxon>Bacteria</taxon>
        <taxon>Bacillati</taxon>
        <taxon>Bacillota</taxon>
        <taxon>Clostridia</taxon>
        <taxon>Eubacteriales</taxon>
        <taxon>Peptococcaceae</taxon>
        <taxon>Candidatus Formimonas</taxon>
    </lineage>
</organism>
<accession>A0A3G1KPP1</accession>
<dbReference type="KEGG" id="fwa:DCMF_06070"/>
<dbReference type="Gene3D" id="2.60.40.680">
    <property type="match status" value="1"/>
</dbReference>
<dbReference type="SUPFAM" id="SSF49384">
    <property type="entry name" value="Carbohydrate-binding domain"/>
    <property type="match status" value="1"/>
</dbReference>
<feature type="domain" description="SLH" evidence="4">
    <location>
        <begin position="438"/>
        <end position="496"/>
    </location>
</feature>
<keyword evidence="3" id="KW-0732">Signal</keyword>
<dbReference type="EMBL" id="CP017634">
    <property type="protein sequence ID" value="ATW24406.1"/>
    <property type="molecule type" value="Genomic_DNA"/>
</dbReference>
<feature type="signal peptide" evidence="3">
    <location>
        <begin position="1"/>
        <end position="27"/>
    </location>
</feature>
<dbReference type="Pfam" id="PF00395">
    <property type="entry name" value="SLH"/>
    <property type="match status" value="2"/>
</dbReference>
<dbReference type="InterPro" id="IPR002102">
    <property type="entry name" value="Cohesin_dom"/>
</dbReference>
<dbReference type="Pfam" id="PF00963">
    <property type="entry name" value="Cohesin"/>
    <property type="match status" value="1"/>
</dbReference>
<reference evidence="5 6" key="1">
    <citation type="submission" date="2016-10" db="EMBL/GenBank/DDBJ databases">
        <title>Complete Genome Sequence of Peptococcaceae strain DCMF.</title>
        <authorList>
            <person name="Edwards R.J."/>
            <person name="Holland S.I."/>
            <person name="Deshpande N.P."/>
            <person name="Wong Y.K."/>
            <person name="Ertan H."/>
            <person name="Manefield M."/>
            <person name="Russell T.L."/>
            <person name="Lee M.J."/>
        </authorList>
    </citation>
    <scope>NUCLEOTIDE SEQUENCE [LARGE SCALE GENOMIC DNA]</scope>
    <source>
        <strain evidence="5 6">DCMF</strain>
    </source>
</reference>
<dbReference type="GO" id="GO:0030246">
    <property type="term" value="F:carbohydrate binding"/>
    <property type="evidence" value="ECO:0007669"/>
    <property type="project" value="InterPro"/>
</dbReference>
<sequence>MTRLKKRLVRLMLILALVLFHGGMARAAGDGGVDLTVSNATAKSGDDVEIKVSIGANSGLNTAALILEYDDSLLSYVSHEKGKILDGLCQVGIGTRGEIRLGYSSSGKITQAGDIITVTFKTKEGITEKTTTDITLNVAQLCTLSDSYPHEPVPLGYEASKGMVSINPKSGDSGGGNGGSSGGSSQATTASVKINALWGTQNLGESKTVTLPGTGISVKFFDNFAAGMEGISNADNFEVILTAVDGGVEVSFKLNGASYEWSNPQSPMMLIFDHSGEADKNSDYYVIGDQTTGAILPFSSFSPATGKIEARITRGGSFGIIYHEVSFTDTAQAWMDEAVKFMASRDVIKGTGNSLFSPKANITRSDYVLMTMRLFGFDVDTGDPEYYAKAWALAAEMGLLENIGAGDGLISRDEMFVIMARLMVEFGMLQADGAGDALVKFTDSARVPEYAKELINSLVAEGYVMGADGRLFPDSNATRAEAAQFLYNMMRKVLGK</sequence>
<dbReference type="InterPro" id="IPR008965">
    <property type="entry name" value="CBM2/CBM3_carb-bd_dom_sf"/>
</dbReference>
<keyword evidence="6" id="KW-1185">Reference proteome</keyword>